<proteinExistence type="predicted"/>
<reference evidence="3" key="1">
    <citation type="journal article" date="2023" name="Proc. Natl. Acad. Sci. U.S.A.">
        <title>Genomic and structural basis for evolution of tropane alkaloid biosynthesis.</title>
        <authorList>
            <person name="Wanga Y.-J."/>
            <person name="Taina T."/>
            <person name="Yua J.-Y."/>
            <person name="Lia J."/>
            <person name="Xua B."/>
            <person name="Chenc J."/>
            <person name="D'Auriad J.C."/>
            <person name="Huanga J.-P."/>
            <person name="Huanga S.-X."/>
        </authorList>
    </citation>
    <scope>NUCLEOTIDE SEQUENCE [LARGE SCALE GENOMIC DNA]</scope>
    <source>
        <strain evidence="3">cv. KIB-2019</strain>
    </source>
</reference>
<accession>A0A9Q1QYA7</accession>
<name>A0A9Q1QYA7_9SOLA</name>
<dbReference type="EMBL" id="JAJAGQ010000021">
    <property type="protein sequence ID" value="KAJ8531388.1"/>
    <property type="molecule type" value="Genomic_DNA"/>
</dbReference>
<feature type="region of interest" description="Disordered" evidence="1">
    <location>
        <begin position="62"/>
        <end position="171"/>
    </location>
</feature>
<protein>
    <submittedName>
        <fullName evidence="2">Uncharacterized protein</fullName>
    </submittedName>
</protein>
<sequence>MVPSQFATETYIQPGIDAVDMLDMNTSRKLILWAYTLLYGHCTNGSAAIKYCEETSKSRIKKGSGSLLPSSANASPATASNIGGGKDGMSKSSEPDVSPLSTSGNAAYSETDGSQKVTPPSLPETDNASASFSKMEGTVNASSASLSEGESTTSPNADHGLKVLSAEPGNI</sequence>
<feature type="compositionally biased region" description="Low complexity" evidence="1">
    <location>
        <begin position="63"/>
        <end position="81"/>
    </location>
</feature>
<feature type="compositionally biased region" description="Polar residues" evidence="1">
    <location>
        <begin position="99"/>
        <end position="132"/>
    </location>
</feature>
<evidence type="ECO:0000313" key="2">
    <source>
        <dbReference type="EMBL" id="KAJ8531388.1"/>
    </source>
</evidence>
<dbReference type="Proteomes" id="UP001152561">
    <property type="component" value="Unassembled WGS sequence"/>
</dbReference>
<gene>
    <name evidence="2" type="ORF">K7X08_026822</name>
</gene>
<dbReference type="OrthoDB" id="1263810at2759"/>
<evidence type="ECO:0000256" key="1">
    <source>
        <dbReference type="SAM" id="MobiDB-lite"/>
    </source>
</evidence>
<feature type="compositionally biased region" description="Polar residues" evidence="1">
    <location>
        <begin position="139"/>
        <end position="156"/>
    </location>
</feature>
<keyword evidence="3" id="KW-1185">Reference proteome</keyword>
<dbReference type="AlphaFoldDB" id="A0A9Q1QYA7"/>
<comment type="caution">
    <text evidence="2">The sequence shown here is derived from an EMBL/GenBank/DDBJ whole genome shotgun (WGS) entry which is preliminary data.</text>
</comment>
<evidence type="ECO:0000313" key="3">
    <source>
        <dbReference type="Proteomes" id="UP001152561"/>
    </source>
</evidence>
<organism evidence="2 3">
    <name type="scientific">Anisodus acutangulus</name>
    <dbReference type="NCBI Taxonomy" id="402998"/>
    <lineage>
        <taxon>Eukaryota</taxon>
        <taxon>Viridiplantae</taxon>
        <taxon>Streptophyta</taxon>
        <taxon>Embryophyta</taxon>
        <taxon>Tracheophyta</taxon>
        <taxon>Spermatophyta</taxon>
        <taxon>Magnoliopsida</taxon>
        <taxon>eudicotyledons</taxon>
        <taxon>Gunneridae</taxon>
        <taxon>Pentapetalae</taxon>
        <taxon>asterids</taxon>
        <taxon>lamiids</taxon>
        <taxon>Solanales</taxon>
        <taxon>Solanaceae</taxon>
        <taxon>Solanoideae</taxon>
        <taxon>Hyoscyameae</taxon>
        <taxon>Anisodus</taxon>
    </lineage>
</organism>